<dbReference type="InterPro" id="IPR036890">
    <property type="entry name" value="HATPase_C_sf"/>
</dbReference>
<comment type="catalytic activity">
    <reaction evidence="1">
        <text>ATP + protein L-histidine = ADP + protein N-phospho-L-histidine.</text>
        <dbReference type="EC" id="2.7.13.3"/>
    </reaction>
</comment>
<dbReference type="InterPro" id="IPR000014">
    <property type="entry name" value="PAS"/>
</dbReference>
<accession>A0A8J7WEG8</accession>
<dbReference type="InterPro" id="IPR003661">
    <property type="entry name" value="HisK_dim/P_dom"/>
</dbReference>
<keyword evidence="10" id="KW-1185">Reference proteome</keyword>
<dbReference type="InterPro" id="IPR013655">
    <property type="entry name" value="PAS_fold_3"/>
</dbReference>
<feature type="domain" description="Histidine kinase" evidence="5">
    <location>
        <begin position="273"/>
        <end position="501"/>
    </location>
</feature>
<dbReference type="EC" id="2.7.13.3" evidence="2"/>
<dbReference type="InterPro" id="IPR001789">
    <property type="entry name" value="Sig_transdc_resp-reg_receiver"/>
</dbReference>
<organism evidence="9 10">
    <name type="scientific">Thetidibacter halocola</name>
    <dbReference type="NCBI Taxonomy" id="2827239"/>
    <lineage>
        <taxon>Bacteria</taxon>
        <taxon>Pseudomonadati</taxon>
        <taxon>Pseudomonadota</taxon>
        <taxon>Alphaproteobacteria</taxon>
        <taxon>Rhodobacterales</taxon>
        <taxon>Roseobacteraceae</taxon>
        <taxon>Thetidibacter</taxon>
    </lineage>
</organism>
<dbReference type="PANTHER" id="PTHR43065">
    <property type="entry name" value="SENSOR HISTIDINE KINASE"/>
    <property type="match status" value="1"/>
</dbReference>
<dbReference type="InterPro" id="IPR005467">
    <property type="entry name" value="His_kinase_dom"/>
</dbReference>
<dbReference type="SUPFAM" id="SSF47384">
    <property type="entry name" value="Homodimeric domain of signal transducing histidine kinase"/>
    <property type="match status" value="1"/>
</dbReference>
<evidence type="ECO:0000313" key="9">
    <source>
        <dbReference type="EMBL" id="MBS0124889.1"/>
    </source>
</evidence>
<dbReference type="InterPro" id="IPR035965">
    <property type="entry name" value="PAS-like_dom_sf"/>
</dbReference>
<feature type="domain" description="PAC" evidence="8">
    <location>
        <begin position="87"/>
        <end position="139"/>
    </location>
</feature>
<evidence type="ECO:0000256" key="3">
    <source>
        <dbReference type="ARBA" id="ARBA00022553"/>
    </source>
</evidence>
<dbReference type="AlphaFoldDB" id="A0A8J7WEG8"/>
<dbReference type="Pfam" id="PF00072">
    <property type="entry name" value="Response_reg"/>
    <property type="match status" value="1"/>
</dbReference>
<dbReference type="Gene3D" id="3.30.450.20">
    <property type="entry name" value="PAS domain"/>
    <property type="match status" value="2"/>
</dbReference>
<sequence>MGSEGTRNAESLARRLIQATRAARIAIWDWDARTNTLHWSPVFLDILGIDESEFNGQLSDFTDRLVPEDRDRVTAALRAYLEAGTPYEIEYEMFRGDGRRISISEKGQATVDEAGRTTGLSGTVQDITDRRTLEKRLLAAERIGQIGHWLLDLRENRLTWSPEVFRIHGLDPDDPQPGLQQALDFFHPDDLPQVLASLDSVVTEGTVRALDARLRLPSGEIRHVHLDGVATIGEDGNPTELFGIIHNRTEAARREEQLAHAQRMEAIGHLVGGVAHDFNNLLAVIQGNLELLHEDEDRRLLPRGERLDILTSAISATRRGAELTRSLLAFARKSHLEPQLVDINDIVRETDGWLSRAMPASIRMSTRLTDASVIVRLDPAGLQSALLNVIVNARDAMPDGGTMTIETAVRHVSEAEIGTEREQLETGHYVMLSVSDTGSGISPELLPRVFEPFVTGKRIGEGSGLGLSMVQGFVRQSGGFVHIHSETGVGTCVRLYFPETETRDRPAEGPDAQVQPAAQVRTMPTARILVAEDQLDVLSVIVRTLTRAGYQIDAATTGDEALRRFREGGRFDLLLTDVVMPGTLSGPKLAKACRTLQPGLPVIFMSGYASEATIHGNGLHPTDVRLTKPVPRSELLDTIRACLSGGDDGG</sequence>
<evidence type="ECO:0000313" key="10">
    <source>
        <dbReference type="Proteomes" id="UP000681356"/>
    </source>
</evidence>
<protein>
    <recommendedName>
        <fullName evidence="2">histidine kinase</fullName>
        <ecNumber evidence="2">2.7.13.3</ecNumber>
    </recommendedName>
</protein>
<dbReference type="Pfam" id="PF08447">
    <property type="entry name" value="PAS_3"/>
    <property type="match status" value="2"/>
</dbReference>
<dbReference type="SUPFAM" id="SSF55874">
    <property type="entry name" value="ATPase domain of HSP90 chaperone/DNA topoisomerase II/histidine kinase"/>
    <property type="match status" value="1"/>
</dbReference>
<dbReference type="InterPro" id="IPR000700">
    <property type="entry name" value="PAS-assoc_C"/>
</dbReference>
<dbReference type="Gene3D" id="3.30.565.10">
    <property type="entry name" value="Histidine kinase-like ATPase, C-terminal domain"/>
    <property type="match status" value="1"/>
</dbReference>
<dbReference type="PROSITE" id="PS50109">
    <property type="entry name" value="HIS_KIN"/>
    <property type="match status" value="1"/>
</dbReference>
<dbReference type="EMBL" id="JAGTUU010000004">
    <property type="protein sequence ID" value="MBS0124889.1"/>
    <property type="molecule type" value="Genomic_DNA"/>
</dbReference>
<dbReference type="SUPFAM" id="SSF52172">
    <property type="entry name" value="CheY-like"/>
    <property type="match status" value="1"/>
</dbReference>
<dbReference type="InterPro" id="IPR011006">
    <property type="entry name" value="CheY-like_superfamily"/>
</dbReference>
<dbReference type="CDD" id="cd00082">
    <property type="entry name" value="HisKA"/>
    <property type="match status" value="1"/>
</dbReference>
<dbReference type="Pfam" id="PF00512">
    <property type="entry name" value="HisKA"/>
    <property type="match status" value="1"/>
</dbReference>
<evidence type="ECO:0000259" key="8">
    <source>
        <dbReference type="PROSITE" id="PS50113"/>
    </source>
</evidence>
<dbReference type="InterPro" id="IPR003594">
    <property type="entry name" value="HATPase_dom"/>
</dbReference>
<dbReference type="Gene3D" id="2.10.70.100">
    <property type="match status" value="2"/>
</dbReference>
<dbReference type="Gene3D" id="1.10.287.130">
    <property type="match status" value="1"/>
</dbReference>
<dbReference type="SMART" id="SM00388">
    <property type="entry name" value="HisKA"/>
    <property type="match status" value="1"/>
</dbReference>
<gene>
    <name evidence="9" type="ORF">KB874_12345</name>
</gene>
<dbReference type="PROSITE" id="PS50113">
    <property type="entry name" value="PAC"/>
    <property type="match status" value="1"/>
</dbReference>
<evidence type="ECO:0000256" key="2">
    <source>
        <dbReference type="ARBA" id="ARBA00012438"/>
    </source>
</evidence>
<dbReference type="InterPro" id="IPR004358">
    <property type="entry name" value="Sig_transdc_His_kin-like_C"/>
</dbReference>
<proteinExistence type="predicted"/>
<reference evidence="9" key="1">
    <citation type="submission" date="2021-04" db="EMBL/GenBank/DDBJ databases">
        <authorList>
            <person name="Yoon J."/>
        </authorList>
    </citation>
    <scope>NUCLEOTIDE SEQUENCE</scope>
    <source>
        <strain evidence="9">KMU-90</strain>
    </source>
</reference>
<dbReference type="GO" id="GO:0000155">
    <property type="term" value="F:phosphorelay sensor kinase activity"/>
    <property type="evidence" value="ECO:0007669"/>
    <property type="project" value="InterPro"/>
</dbReference>
<comment type="caution">
    <text evidence="9">The sequence shown here is derived from an EMBL/GenBank/DDBJ whole genome shotgun (WGS) entry which is preliminary data.</text>
</comment>
<feature type="domain" description="PAS" evidence="7">
    <location>
        <begin position="149"/>
        <end position="205"/>
    </location>
</feature>
<dbReference type="SMART" id="SM00387">
    <property type="entry name" value="HATPase_c"/>
    <property type="match status" value="1"/>
</dbReference>
<evidence type="ECO:0000256" key="1">
    <source>
        <dbReference type="ARBA" id="ARBA00000085"/>
    </source>
</evidence>
<dbReference type="InterPro" id="IPR001610">
    <property type="entry name" value="PAC"/>
</dbReference>
<dbReference type="InterPro" id="IPR036097">
    <property type="entry name" value="HisK_dim/P_sf"/>
</dbReference>
<dbReference type="SMART" id="SM00086">
    <property type="entry name" value="PAC"/>
    <property type="match status" value="2"/>
</dbReference>
<name>A0A8J7WEG8_9RHOB</name>
<dbReference type="NCBIfam" id="TIGR00229">
    <property type="entry name" value="sensory_box"/>
    <property type="match status" value="1"/>
</dbReference>
<dbReference type="PRINTS" id="PR00344">
    <property type="entry name" value="BCTRLSENSOR"/>
</dbReference>
<dbReference type="CDD" id="cd00130">
    <property type="entry name" value="PAS"/>
    <property type="match status" value="2"/>
</dbReference>
<dbReference type="SMART" id="SM00448">
    <property type="entry name" value="REC"/>
    <property type="match status" value="1"/>
</dbReference>
<dbReference type="RefSeq" id="WP_212536842.1">
    <property type="nucleotide sequence ID" value="NZ_JAGTUU010000004.1"/>
</dbReference>
<dbReference type="SMART" id="SM00091">
    <property type="entry name" value="PAS"/>
    <property type="match status" value="2"/>
</dbReference>
<feature type="modified residue" description="4-aspartylphosphate" evidence="4">
    <location>
        <position position="577"/>
    </location>
</feature>
<evidence type="ECO:0000259" key="5">
    <source>
        <dbReference type="PROSITE" id="PS50109"/>
    </source>
</evidence>
<evidence type="ECO:0000256" key="4">
    <source>
        <dbReference type="PROSITE-ProRule" id="PRU00169"/>
    </source>
</evidence>
<feature type="domain" description="PAS" evidence="7">
    <location>
        <begin position="9"/>
        <end position="84"/>
    </location>
</feature>
<dbReference type="Proteomes" id="UP000681356">
    <property type="component" value="Unassembled WGS sequence"/>
</dbReference>
<feature type="domain" description="Response regulatory" evidence="6">
    <location>
        <begin position="527"/>
        <end position="643"/>
    </location>
</feature>
<dbReference type="PANTHER" id="PTHR43065:SF49">
    <property type="entry name" value="HISTIDINE KINASE"/>
    <property type="match status" value="1"/>
</dbReference>
<keyword evidence="3 4" id="KW-0597">Phosphoprotein</keyword>
<dbReference type="PROSITE" id="PS50112">
    <property type="entry name" value="PAS"/>
    <property type="match status" value="2"/>
</dbReference>
<dbReference type="SUPFAM" id="SSF55785">
    <property type="entry name" value="PYP-like sensor domain (PAS domain)"/>
    <property type="match status" value="2"/>
</dbReference>
<evidence type="ECO:0000259" key="7">
    <source>
        <dbReference type="PROSITE" id="PS50112"/>
    </source>
</evidence>
<dbReference type="PROSITE" id="PS50110">
    <property type="entry name" value="RESPONSE_REGULATORY"/>
    <property type="match status" value="1"/>
</dbReference>
<dbReference type="Pfam" id="PF02518">
    <property type="entry name" value="HATPase_c"/>
    <property type="match status" value="1"/>
</dbReference>
<dbReference type="Gene3D" id="3.40.50.2300">
    <property type="match status" value="1"/>
</dbReference>
<evidence type="ECO:0000259" key="6">
    <source>
        <dbReference type="PROSITE" id="PS50110"/>
    </source>
</evidence>